<protein>
    <recommendedName>
        <fullName evidence="14">ATP synthase subunit b</fullName>
    </recommendedName>
    <alternativeName>
        <fullName evidence="14">ATP synthase F(0) sector subunit b</fullName>
    </alternativeName>
    <alternativeName>
        <fullName evidence="14">ATPase subunit I</fullName>
    </alternativeName>
    <alternativeName>
        <fullName evidence="14">F-type ATPase subunit b</fullName>
        <shortName evidence="14">F-ATPase subunit b</shortName>
    </alternativeName>
</protein>
<evidence type="ECO:0000256" key="14">
    <source>
        <dbReference type="HAMAP-Rule" id="MF_01398"/>
    </source>
</evidence>
<evidence type="ECO:0000256" key="13">
    <source>
        <dbReference type="ARBA" id="ARBA00025830"/>
    </source>
</evidence>
<evidence type="ECO:0000313" key="18">
    <source>
        <dbReference type="Proteomes" id="UP000763557"/>
    </source>
</evidence>
<keyword evidence="8 14" id="KW-1133">Transmembrane helix</keyword>
<comment type="similarity">
    <text evidence="2 14 15">Belongs to the ATPase B chain family.</text>
</comment>
<evidence type="ECO:0000256" key="1">
    <source>
        <dbReference type="ARBA" id="ARBA00004162"/>
    </source>
</evidence>
<proteinExistence type="inferred from homology"/>
<dbReference type="InterPro" id="IPR028987">
    <property type="entry name" value="ATP_synth_B-like_membr_sf"/>
</dbReference>
<name>A0ABX2FF36_9PSEU</name>
<keyword evidence="9 14" id="KW-0406">Ion transport</keyword>
<keyword evidence="4 14" id="KW-1003">Cell membrane</keyword>
<keyword evidence="5 14" id="KW-0138">CF(0)</keyword>
<comment type="function">
    <text evidence="14">Component of the F(0) channel, it forms part of the peripheral stalk, linking F(1) to F(0).</text>
</comment>
<feature type="transmembrane region" description="Helical" evidence="14">
    <location>
        <begin position="24"/>
        <end position="43"/>
    </location>
</feature>
<keyword evidence="3 14" id="KW-0813">Transport</keyword>
<dbReference type="NCBIfam" id="NF004412">
    <property type="entry name" value="PRK05759.1-3"/>
    <property type="match status" value="1"/>
</dbReference>
<keyword evidence="18" id="KW-1185">Reference proteome</keyword>
<evidence type="ECO:0000256" key="7">
    <source>
        <dbReference type="ARBA" id="ARBA00022781"/>
    </source>
</evidence>
<reference evidence="17 18" key="1">
    <citation type="submission" date="2020-01" db="EMBL/GenBank/DDBJ databases">
        <title>Kibdelosporangium persica a novel Actinomycetes from a hot desert in Iran.</title>
        <authorList>
            <person name="Safaei N."/>
            <person name="Zaburannyi N."/>
            <person name="Mueller R."/>
            <person name="Wink J."/>
        </authorList>
    </citation>
    <scope>NUCLEOTIDE SEQUENCE [LARGE SCALE GENOMIC DNA]</scope>
    <source>
        <strain evidence="17 18">4NS15</strain>
    </source>
</reference>
<keyword evidence="6 14" id="KW-0812">Transmembrane</keyword>
<dbReference type="Gene3D" id="1.20.5.620">
    <property type="entry name" value="F1F0 ATP synthase subunit B, membrane domain"/>
    <property type="match status" value="1"/>
</dbReference>
<dbReference type="PANTHER" id="PTHR33445">
    <property type="entry name" value="ATP SYNTHASE SUBUNIT B', CHLOROPLASTIC"/>
    <property type="match status" value="1"/>
</dbReference>
<dbReference type="InterPro" id="IPR005864">
    <property type="entry name" value="ATP_synth_F0_bsu_bac"/>
</dbReference>
<keyword evidence="7 14" id="KW-0375">Hydrogen ion transport</keyword>
<evidence type="ECO:0000256" key="16">
    <source>
        <dbReference type="SAM" id="Coils"/>
    </source>
</evidence>
<dbReference type="Pfam" id="PF00430">
    <property type="entry name" value="ATP-synt_B"/>
    <property type="match status" value="1"/>
</dbReference>
<comment type="function">
    <text evidence="12 14">F(1)F(0) ATP synthase produces ATP from ADP in the presence of a proton or sodium gradient. F-type ATPases consist of two structural domains, F(1) containing the extramembraneous catalytic core and F(0) containing the membrane proton channel, linked together by a central stalk and a peripheral stalk. During catalysis, ATP synthesis in the catalytic domain of F(1) is coupled via a rotary mechanism of the central stalk subunits to proton translocation.</text>
</comment>
<dbReference type="InterPro" id="IPR050059">
    <property type="entry name" value="ATP_synthase_B_chain"/>
</dbReference>
<evidence type="ECO:0000256" key="10">
    <source>
        <dbReference type="ARBA" id="ARBA00023136"/>
    </source>
</evidence>
<evidence type="ECO:0000256" key="5">
    <source>
        <dbReference type="ARBA" id="ARBA00022547"/>
    </source>
</evidence>
<accession>A0ABX2FF36</accession>
<dbReference type="HAMAP" id="MF_01398">
    <property type="entry name" value="ATP_synth_b_bprime"/>
    <property type="match status" value="1"/>
</dbReference>
<dbReference type="PANTHER" id="PTHR33445:SF1">
    <property type="entry name" value="ATP SYNTHASE SUBUNIT B"/>
    <property type="match status" value="1"/>
</dbReference>
<comment type="subunit">
    <text evidence="13 14">F-type ATPases have 2 components, F(1) - the catalytic core - and F(0) - the membrane proton channel. F(1) has five subunits: alpha(3), beta(3), gamma(1), delta(1), epsilon(1). F(0) has three main subunits: a(1), b(2) and c(10-14). The alpha and beta chains form an alternating ring which encloses part of the gamma chain. F(1) is attached to F(0) by a central stalk formed by the gamma and epsilon chains, while a peripheral stalk is formed by the delta and b chains.</text>
</comment>
<evidence type="ECO:0000256" key="12">
    <source>
        <dbReference type="ARBA" id="ARBA00025198"/>
    </source>
</evidence>
<keyword evidence="10 14" id="KW-0472">Membrane</keyword>
<keyword evidence="11 14" id="KW-0066">ATP synthesis</keyword>
<organism evidence="17 18">
    <name type="scientific">Kibdelosporangium persicum</name>
    <dbReference type="NCBI Taxonomy" id="2698649"/>
    <lineage>
        <taxon>Bacteria</taxon>
        <taxon>Bacillati</taxon>
        <taxon>Actinomycetota</taxon>
        <taxon>Actinomycetes</taxon>
        <taxon>Pseudonocardiales</taxon>
        <taxon>Pseudonocardiaceae</taxon>
        <taxon>Kibdelosporangium</taxon>
    </lineage>
</organism>
<evidence type="ECO:0000256" key="6">
    <source>
        <dbReference type="ARBA" id="ARBA00022692"/>
    </source>
</evidence>
<evidence type="ECO:0000313" key="17">
    <source>
        <dbReference type="EMBL" id="NRN69907.1"/>
    </source>
</evidence>
<evidence type="ECO:0000256" key="8">
    <source>
        <dbReference type="ARBA" id="ARBA00022989"/>
    </source>
</evidence>
<dbReference type="EMBL" id="JAAATY010000032">
    <property type="protein sequence ID" value="NRN69907.1"/>
    <property type="molecule type" value="Genomic_DNA"/>
</dbReference>
<dbReference type="SUPFAM" id="SSF81573">
    <property type="entry name" value="F1F0 ATP synthase subunit B, membrane domain"/>
    <property type="match status" value="1"/>
</dbReference>
<evidence type="ECO:0000256" key="9">
    <source>
        <dbReference type="ARBA" id="ARBA00023065"/>
    </source>
</evidence>
<keyword evidence="16" id="KW-0175">Coiled coil</keyword>
<evidence type="ECO:0000256" key="15">
    <source>
        <dbReference type="RuleBase" id="RU003848"/>
    </source>
</evidence>
<evidence type="ECO:0000256" key="3">
    <source>
        <dbReference type="ARBA" id="ARBA00022448"/>
    </source>
</evidence>
<sequence length="183" mass="20425">MLNQLTLLAAEGEPSPVLPHTSEIILGLVAFLLLLGILWKFVVPRFEKLYQERTETIEGGIQKAERMQAQAEENLQKYKDLLADANAAAARIRDDARIEAEQIREELRVQAQEEAARIVAQGRNQLEAQRAQIVAELRADLGRTAVELASKIVGESLDDEARRRGTVDRFLEELDSVSAPAKK</sequence>
<dbReference type="InterPro" id="IPR002146">
    <property type="entry name" value="ATP_synth_b/b'su_bac/chlpt"/>
</dbReference>
<feature type="coiled-coil region" evidence="16">
    <location>
        <begin position="61"/>
        <end position="113"/>
    </location>
</feature>
<comment type="caution">
    <text evidence="17">The sequence shown here is derived from an EMBL/GenBank/DDBJ whole genome shotgun (WGS) entry which is preliminary data.</text>
</comment>
<dbReference type="NCBIfam" id="TIGR01144">
    <property type="entry name" value="ATP_synt_b"/>
    <property type="match status" value="1"/>
</dbReference>
<dbReference type="CDD" id="cd06503">
    <property type="entry name" value="ATP-synt_Fo_b"/>
    <property type="match status" value="1"/>
</dbReference>
<comment type="subcellular location">
    <subcellularLocation>
        <location evidence="1 14">Cell membrane</location>
        <topology evidence="1 14">Single-pass membrane protein</topology>
    </subcellularLocation>
</comment>
<evidence type="ECO:0000256" key="11">
    <source>
        <dbReference type="ARBA" id="ARBA00023310"/>
    </source>
</evidence>
<gene>
    <name evidence="14" type="primary">atpF</name>
    <name evidence="17" type="ORF">GC106_71690</name>
</gene>
<evidence type="ECO:0000256" key="4">
    <source>
        <dbReference type="ARBA" id="ARBA00022475"/>
    </source>
</evidence>
<dbReference type="Proteomes" id="UP000763557">
    <property type="component" value="Unassembled WGS sequence"/>
</dbReference>
<evidence type="ECO:0000256" key="2">
    <source>
        <dbReference type="ARBA" id="ARBA00005513"/>
    </source>
</evidence>